<evidence type="ECO:0000256" key="4">
    <source>
        <dbReference type="ARBA" id="ARBA00023136"/>
    </source>
</evidence>
<keyword evidence="4 6" id="KW-0472">Membrane</keyword>
<dbReference type="PANTHER" id="PTHR33048">
    <property type="entry name" value="PTH11-LIKE INTEGRAL MEMBRANE PROTEIN (AFU_ORTHOLOGUE AFUA_5G11245)"/>
    <property type="match status" value="1"/>
</dbReference>
<dbReference type="Pfam" id="PF20684">
    <property type="entry name" value="Fung_rhodopsin"/>
    <property type="match status" value="1"/>
</dbReference>
<feature type="transmembrane region" description="Helical" evidence="6">
    <location>
        <begin position="136"/>
        <end position="161"/>
    </location>
</feature>
<dbReference type="GO" id="GO:0016020">
    <property type="term" value="C:membrane"/>
    <property type="evidence" value="ECO:0007669"/>
    <property type="project" value="UniProtKB-SubCell"/>
</dbReference>
<evidence type="ECO:0000256" key="2">
    <source>
        <dbReference type="ARBA" id="ARBA00022692"/>
    </source>
</evidence>
<dbReference type="EMBL" id="ML996082">
    <property type="protein sequence ID" value="KAF2156214.1"/>
    <property type="molecule type" value="Genomic_DNA"/>
</dbReference>
<feature type="transmembrane region" description="Helical" evidence="6">
    <location>
        <begin position="211"/>
        <end position="235"/>
    </location>
</feature>
<dbReference type="OrthoDB" id="4682787at2759"/>
<feature type="domain" description="Rhodopsin" evidence="7">
    <location>
        <begin position="39"/>
        <end position="273"/>
    </location>
</feature>
<comment type="similarity">
    <text evidence="5">Belongs to the SAT4 family.</text>
</comment>
<dbReference type="InterPro" id="IPR049326">
    <property type="entry name" value="Rhodopsin_dom_fungi"/>
</dbReference>
<evidence type="ECO:0000313" key="9">
    <source>
        <dbReference type="Proteomes" id="UP000799439"/>
    </source>
</evidence>
<accession>A0A9P4JC96</accession>
<keyword evidence="3 6" id="KW-1133">Transmembrane helix</keyword>
<feature type="transmembrane region" description="Helical" evidence="6">
    <location>
        <begin position="181"/>
        <end position="199"/>
    </location>
</feature>
<feature type="transmembrane region" description="Helical" evidence="6">
    <location>
        <begin position="55"/>
        <end position="74"/>
    </location>
</feature>
<dbReference type="PANTHER" id="PTHR33048:SF96">
    <property type="entry name" value="INTEGRAL MEMBRANE PROTEIN"/>
    <property type="match status" value="1"/>
</dbReference>
<evidence type="ECO:0000259" key="7">
    <source>
        <dbReference type="Pfam" id="PF20684"/>
    </source>
</evidence>
<evidence type="ECO:0000256" key="1">
    <source>
        <dbReference type="ARBA" id="ARBA00004141"/>
    </source>
</evidence>
<dbReference type="InterPro" id="IPR052337">
    <property type="entry name" value="SAT4-like"/>
</dbReference>
<evidence type="ECO:0000256" key="6">
    <source>
        <dbReference type="SAM" id="Phobius"/>
    </source>
</evidence>
<dbReference type="Proteomes" id="UP000799439">
    <property type="component" value="Unassembled WGS sequence"/>
</dbReference>
<dbReference type="AlphaFoldDB" id="A0A9P4JC96"/>
<name>A0A9P4JC96_9PEZI</name>
<feature type="transmembrane region" description="Helical" evidence="6">
    <location>
        <begin position="27"/>
        <end position="43"/>
    </location>
</feature>
<organism evidence="8 9">
    <name type="scientific">Myriangium duriaei CBS 260.36</name>
    <dbReference type="NCBI Taxonomy" id="1168546"/>
    <lineage>
        <taxon>Eukaryota</taxon>
        <taxon>Fungi</taxon>
        <taxon>Dikarya</taxon>
        <taxon>Ascomycota</taxon>
        <taxon>Pezizomycotina</taxon>
        <taxon>Dothideomycetes</taxon>
        <taxon>Dothideomycetidae</taxon>
        <taxon>Myriangiales</taxon>
        <taxon>Myriangiaceae</taxon>
        <taxon>Myriangium</taxon>
    </lineage>
</organism>
<protein>
    <recommendedName>
        <fullName evidence="7">Rhodopsin domain-containing protein</fullName>
    </recommendedName>
</protein>
<comment type="caution">
    <text evidence="8">The sequence shown here is derived from an EMBL/GenBank/DDBJ whole genome shotgun (WGS) entry which is preliminary data.</text>
</comment>
<evidence type="ECO:0000313" key="8">
    <source>
        <dbReference type="EMBL" id="KAF2156214.1"/>
    </source>
</evidence>
<feature type="transmembrane region" description="Helical" evidence="6">
    <location>
        <begin position="103"/>
        <end position="124"/>
    </location>
</feature>
<gene>
    <name evidence="8" type="ORF">K461DRAFT_291155</name>
</gene>
<reference evidence="8" key="1">
    <citation type="journal article" date="2020" name="Stud. Mycol.">
        <title>101 Dothideomycetes genomes: a test case for predicting lifestyles and emergence of pathogens.</title>
        <authorList>
            <person name="Haridas S."/>
            <person name="Albert R."/>
            <person name="Binder M."/>
            <person name="Bloem J."/>
            <person name="Labutti K."/>
            <person name="Salamov A."/>
            <person name="Andreopoulos B."/>
            <person name="Baker S."/>
            <person name="Barry K."/>
            <person name="Bills G."/>
            <person name="Bluhm B."/>
            <person name="Cannon C."/>
            <person name="Castanera R."/>
            <person name="Culley D."/>
            <person name="Daum C."/>
            <person name="Ezra D."/>
            <person name="Gonzalez J."/>
            <person name="Henrissat B."/>
            <person name="Kuo A."/>
            <person name="Liang C."/>
            <person name="Lipzen A."/>
            <person name="Lutzoni F."/>
            <person name="Magnuson J."/>
            <person name="Mondo S."/>
            <person name="Nolan M."/>
            <person name="Ohm R."/>
            <person name="Pangilinan J."/>
            <person name="Park H.-J."/>
            <person name="Ramirez L."/>
            <person name="Alfaro M."/>
            <person name="Sun H."/>
            <person name="Tritt A."/>
            <person name="Yoshinaga Y."/>
            <person name="Zwiers L.-H."/>
            <person name="Turgeon B."/>
            <person name="Goodwin S."/>
            <person name="Spatafora J."/>
            <person name="Crous P."/>
            <person name="Grigoriev I."/>
        </authorList>
    </citation>
    <scope>NUCLEOTIDE SEQUENCE</scope>
    <source>
        <strain evidence="8">CBS 260.36</strain>
    </source>
</reference>
<proteinExistence type="inferred from homology"/>
<evidence type="ECO:0000256" key="5">
    <source>
        <dbReference type="ARBA" id="ARBA00038359"/>
    </source>
</evidence>
<evidence type="ECO:0000256" key="3">
    <source>
        <dbReference type="ARBA" id="ARBA00022989"/>
    </source>
</evidence>
<keyword evidence="9" id="KW-1185">Reference proteome</keyword>
<keyword evidence="2 6" id="KW-0812">Transmembrane</keyword>
<sequence>MSESAAPPPGYLEAISQAVTTTRHCDVAFLILALIPFAARVFVRAVMSRRFGLDDWLMCIAMLMYTCNCGLDLVQNTYEDPNYTGKVVLSISTQTTLARLVNFFYAMTVVSVKLSIGVFFLNIFTVSQKIQRGLIYGLMGLATASGITWSVMIMATCGINLSDTICPLQTAFSSVSITWSVLNAVSDLVFTSLAVQALWRAQLKPYVKLSAMALLCFACVGGAISIIRVVANIGLLTANGVIDQLTIGRWSTIERGIYITTACLVTLRPLLQRMWHVMMGSSFVSSGQVTSATTRPKTMDASQLATTVGNRGSVMVKKNKAIQQVTTIEITESGVKAKDPEVV</sequence>
<comment type="subcellular location">
    <subcellularLocation>
        <location evidence="1">Membrane</location>
        <topology evidence="1">Multi-pass membrane protein</topology>
    </subcellularLocation>
</comment>